<evidence type="ECO:0000256" key="2">
    <source>
        <dbReference type="ARBA" id="ARBA00006991"/>
    </source>
</evidence>
<keyword evidence="8" id="KW-0238">DNA-binding</keyword>
<keyword evidence="3 12" id="KW-0479">Metal-binding</keyword>
<feature type="domain" description="ZAD" evidence="14">
    <location>
        <begin position="3"/>
        <end position="81"/>
    </location>
</feature>
<keyword evidence="7" id="KW-0805">Transcription regulation</keyword>
<evidence type="ECO:0000256" key="7">
    <source>
        <dbReference type="ARBA" id="ARBA00023015"/>
    </source>
</evidence>
<dbReference type="PROSITE" id="PS50157">
    <property type="entry name" value="ZINC_FINGER_C2H2_2"/>
    <property type="match status" value="7"/>
</dbReference>
<keyword evidence="4" id="KW-0677">Repeat</keyword>
<proteinExistence type="inferred from homology"/>
<dbReference type="PANTHER" id="PTHR24393:SF15">
    <property type="entry name" value="IP01243P-RELATED"/>
    <property type="match status" value="1"/>
</dbReference>
<dbReference type="GeneID" id="109406522"/>
<evidence type="ECO:0000256" key="10">
    <source>
        <dbReference type="ARBA" id="ARBA00023242"/>
    </source>
</evidence>
<dbReference type="EnsemblMetazoa" id="AALFPA23_024447.R36443">
    <property type="protein sequence ID" value="AALFPA23_024447.P36443"/>
    <property type="gene ID" value="AALFPA23_024447"/>
</dbReference>
<evidence type="ECO:0000313" key="16">
    <source>
        <dbReference type="Proteomes" id="UP000069940"/>
    </source>
</evidence>
<reference evidence="15" key="2">
    <citation type="submission" date="2025-05" db="UniProtKB">
        <authorList>
            <consortium name="EnsemblMetazoa"/>
        </authorList>
    </citation>
    <scope>IDENTIFICATION</scope>
    <source>
        <strain evidence="15">Foshan</strain>
    </source>
</reference>
<feature type="domain" description="C2H2-type" evidence="13">
    <location>
        <begin position="368"/>
        <end position="395"/>
    </location>
</feature>
<evidence type="ECO:0000256" key="1">
    <source>
        <dbReference type="ARBA" id="ARBA00004123"/>
    </source>
</evidence>
<feature type="domain" description="C2H2-type" evidence="13">
    <location>
        <begin position="396"/>
        <end position="424"/>
    </location>
</feature>
<evidence type="ECO:0000256" key="5">
    <source>
        <dbReference type="ARBA" id="ARBA00022771"/>
    </source>
</evidence>
<evidence type="ECO:0000256" key="4">
    <source>
        <dbReference type="ARBA" id="ARBA00022737"/>
    </source>
</evidence>
<dbReference type="SMART" id="SM00868">
    <property type="entry name" value="zf-AD"/>
    <property type="match status" value="1"/>
</dbReference>
<feature type="domain" description="C2H2-type" evidence="13">
    <location>
        <begin position="339"/>
        <end position="367"/>
    </location>
</feature>
<dbReference type="Proteomes" id="UP000069940">
    <property type="component" value="Unassembled WGS sequence"/>
</dbReference>
<dbReference type="Pfam" id="PF07776">
    <property type="entry name" value="zf-AD"/>
    <property type="match status" value="1"/>
</dbReference>
<dbReference type="InterPro" id="IPR036236">
    <property type="entry name" value="Znf_C2H2_sf"/>
</dbReference>
<dbReference type="Pfam" id="PF00096">
    <property type="entry name" value="zf-C2H2"/>
    <property type="match status" value="4"/>
</dbReference>
<dbReference type="Gene3D" id="3.40.1800.20">
    <property type="match status" value="1"/>
</dbReference>
<keyword evidence="9" id="KW-0804">Transcription</keyword>
<keyword evidence="5 11" id="KW-0863">Zinc-finger</keyword>
<feature type="binding site" evidence="12">
    <location>
        <position position="8"/>
    </location>
    <ligand>
        <name>Zn(2+)</name>
        <dbReference type="ChEBI" id="CHEBI:29105"/>
    </ligand>
</feature>
<dbReference type="InterPro" id="IPR013087">
    <property type="entry name" value="Znf_C2H2_type"/>
</dbReference>
<organism evidence="15 16">
    <name type="scientific">Aedes albopictus</name>
    <name type="common">Asian tiger mosquito</name>
    <name type="synonym">Stegomyia albopicta</name>
    <dbReference type="NCBI Taxonomy" id="7160"/>
    <lineage>
        <taxon>Eukaryota</taxon>
        <taxon>Metazoa</taxon>
        <taxon>Ecdysozoa</taxon>
        <taxon>Arthropoda</taxon>
        <taxon>Hexapoda</taxon>
        <taxon>Insecta</taxon>
        <taxon>Pterygota</taxon>
        <taxon>Neoptera</taxon>
        <taxon>Endopterygota</taxon>
        <taxon>Diptera</taxon>
        <taxon>Nematocera</taxon>
        <taxon>Culicoidea</taxon>
        <taxon>Culicidae</taxon>
        <taxon>Culicinae</taxon>
        <taxon>Aedini</taxon>
        <taxon>Aedes</taxon>
        <taxon>Stegomyia</taxon>
    </lineage>
</organism>
<dbReference type="Gene3D" id="3.30.160.60">
    <property type="entry name" value="Classic Zinc Finger"/>
    <property type="match status" value="7"/>
</dbReference>
<protein>
    <recommendedName>
        <fullName evidence="17">C2h2-type zn-finger protein</fullName>
    </recommendedName>
</protein>
<feature type="domain" description="C2H2-type" evidence="13">
    <location>
        <begin position="453"/>
        <end position="480"/>
    </location>
</feature>
<sequence>MDELCRTCLSALGTEHSSVSVFNETEMGDTIAALLGEYCCLKISKNDQLPKQICSPCLDDLITTFNFRRKCVNSEQCLLRMVEDSESELIVAEESEPSEVKPSMFVEVLESQEETSCSFPAESQPNEEQSTDCYSKIEMMSFRCCLCSGILYSQEEHRDHVEQAHKVTFLTDTSTFELHFTCFICTKSFDNAEQLEVHQGKGFMELFQCNNCEDIYEMVEHVVNHYQHNHLIEQFEEHKEDEETTKPETITLDTQDKCAAQPKERYCCVTHCHDVFPDEKQLIAHALEKHAHKLKYNQERHGVPNKPHVCNICFRSFGSLKNLKVHQFIRANNVDRKHFSCIHCPFRTVSRSLLTVHDRSKHSGDRPYKCSHCEKRFFSEMHLKNHQVCHSQDRPFECSFCDKNFSRKRNMEEHVRSCHSEEKPFKCDACPARFKISQHLRIHTRIHSGEKPYKCSFCDNSYYHISDRRRHEMSHTGEKPYKCSVCEVAFTRKRTLTIHERTHSGERPYCCTICGKGFCQNSTLKKHMERHVEGETMLASEIVEEPGEFFTVEMSE</sequence>
<evidence type="ECO:0000313" key="15">
    <source>
        <dbReference type="EnsemblMetazoa" id="AALFPA23_024447.P36443"/>
    </source>
</evidence>
<dbReference type="PROSITE" id="PS00028">
    <property type="entry name" value="ZINC_FINGER_C2H2_1"/>
    <property type="match status" value="8"/>
</dbReference>
<accession>A0ABM2A4R9</accession>
<dbReference type="InterPro" id="IPR012934">
    <property type="entry name" value="Znf_AD"/>
</dbReference>
<evidence type="ECO:0000256" key="9">
    <source>
        <dbReference type="ARBA" id="ARBA00023163"/>
    </source>
</evidence>
<evidence type="ECO:0000259" key="13">
    <source>
        <dbReference type="PROSITE" id="PS50157"/>
    </source>
</evidence>
<name>A0ABM2A4R9_AEDAL</name>
<dbReference type="RefSeq" id="XP_019535160.3">
    <property type="nucleotide sequence ID" value="XM_019679615.3"/>
</dbReference>
<feature type="domain" description="C2H2-type" evidence="13">
    <location>
        <begin position="481"/>
        <end position="508"/>
    </location>
</feature>
<feature type="domain" description="C2H2-type" evidence="13">
    <location>
        <begin position="425"/>
        <end position="452"/>
    </location>
</feature>
<evidence type="ECO:0008006" key="17">
    <source>
        <dbReference type="Google" id="ProtNLM"/>
    </source>
</evidence>
<feature type="domain" description="C2H2-type" evidence="13">
    <location>
        <begin position="509"/>
        <end position="536"/>
    </location>
</feature>
<comment type="subcellular location">
    <subcellularLocation>
        <location evidence="1">Nucleus</location>
    </subcellularLocation>
</comment>
<keyword evidence="10" id="KW-0539">Nucleus</keyword>
<feature type="binding site" evidence="12">
    <location>
        <position position="57"/>
    </location>
    <ligand>
        <name>Zn(2+)</name>
        <dbReference type="ChEBI" id="CHEBI:29105"/>
    </ligand>
</feature>
<comment type="similarity">
    <text evidence="2">Belongs to the krueppel C2H2-type zinc-finger protein family.</text>
</comment>
<keyword evidence="6 12" id="KW-0862">Zinc</keyword>
<dbReference type="PANTHER" id="PTHR24393">
    <property type="entry name" value="ZINC FINGER PROTEIN"/>
    <property type="match status" value="1"/>
</dbReference>
<evidence type="ECO:0000259" key="14">
    <source>
        <dbReference type="PROSITE" id="PS51915"/>
    </source>
</evidence>
<keyword evidence="16" id="KW-1185">Reference proteome</keyword>
<dbReference type="PROSITE" id="PS51915">
    <property type="entry name" value="ZAD"/>
    <property type="match status" value="1"/>
</dbReference>
<evidence type="ECO:0000256" key="6">
    <source>
        <dbReference type="ARBA" id="ARBA00022833"/>
    </source>
</evidence>
<dbReference type="SMART" id="SM00355">
    <property type="entry name" value="ZnF_C2H2"/>
    <property type="match status" value="12"/>
</dbReference>
<evidence type="ECO:0000256" key="8">
    <source>
        <dbReference type="ARBA" id="ARBA00023125"/>
    </source>
</evidence>
<reference evidence="16" key="1">
    <citation type="journal article" date="2015" name="Proc. Natl. Acad. Sci. U.S.A.">
        <title>Genome sequence of the Asian Tiger mosquito, Aedes albopictus, reveals insights into its biology, genetics, and evolution.</title>
        <authorList>
            <person name="Chen X.G."/>
            <person name="Jiang X."/>
            <person name="Gu J."/>
            <person name="Xu M."/>
            <person name="Wu Y."/>
            <person name="Deng Y."/>
            <person name="Zhang C."/>
            <person name="Bonizzoni M."/>
            <person name="Dermauw W."/>
            <person name="Vontas J."/>
            <person name="Armbruster P."/>
            <person name="Huang X."/>
            <person name="Yang Y."/>
            <person name="Zhang H."/>
            <person name="He W."/>
            <person name="Peng H."/>
            <person name="Liu Y."/>
            <person name="Wu K."/>
            <person name="Chen J."/>
            <person name="Lirakis M."/>
            <person name="Topalis P."/>
            <person name="Van Leeuwen T."/>
            <person name="Hall A.B."/>
            <person name="Jiang X."/>
            <person name="Thorpe C."/>
            <person name="Mueller R.L."/>
            <person name="Sun C."/>
            <person name="Waterhouse R.M."/>
            <person name="Yan G."/>
            <person name="Tu Z.J."/>
            <person name="Fang X."/>
            <person name="James A.A."/>
        </authorList>
    </citation>
    <scope>NUCLEOTIDE SEQUENCE [LARGE SCALE GENOMIC DNA]</scope>
    <source>
        <strain evidence="16">Foshan</strain>
    </source>
</reference>
<feature type="binding site" evidence="12">
    <location>
        <position position="5"/>
    </location>
    <ligand>
        <name>Zn(2+)</name>
        <dbReference type="ChEBI" id="CHEBI:29105"/>
    </ligand>
</feature>
<evidence type="ECO:0000256" key="11">
    <source>
        <dbReference type="PROSITE-ProRule" id="PRU00042"/>
    </source>
</evidence>
<feature type="binding site" evidence="12">
    <location>
        <position position="54"/>
    </location>
    <ligand>
        <name>Zn(2+)</name>
        <dbReference type="ChEBI" id="CHEBI:29105"/>
    </ligand>
</feature>
<evidence type="ECO:0000256" key="3">
    <source>
        <dbReference type="ARBA" id="ARBA00022723"/>
    </source>
</evidence>
<dbReference type="SUPFAM" id="SSF57667">
    <property type="entry name" value="beta-beta-alpha zinc fingers"/>
    <property type="match status" value="4"/>
</dbReference>
<dbReference type="SUPFAM" id="SSF57716">
    <property type="entry name" value="Glucocorticoid receptor-like (DNA-binding domain)"/>
    <property type="match status" value="1"/>
</dbReference>
<evidence type="ECO:0000256" key="12">
    <source>
        <dbReference type="PROSITE-ProRule" id="PRU01263"/>
    </source>
</evidence>